<comment type="subcellular location">
    <subcellularLocation>
        <location evidence="1">Membrane</location>
        <topology evidence="1">Lipid-anchor</topology>
    </subcellularLocation>
</comment>
<evidence type="ECO:0000256" key="7">
    <source>
        <dbReference type="SAM" id="Phobius"/>
    </source>
</evidence>
<evidence type="ECO:0000256" key="5">
    <source>
        <dbReference type="ARBA" id="ARBA00023288"/>
    </source>
</evidence>
<feature type="transmembrane region" description="Helical" evidence="7">
    <location>
        <begin position="415"/>
        <end position="438"/>
    </location>
</feature>
<evidence type="ECO:0000313" key="12">
    <source>
        <dbReference type="Proteomes" id="UP000320475"/>
    </source>
</evidence>
<feature type="transmembrane region" description="Helical" evidence="7">
    <location>
        <begin position="333"/>
        <end position="352"/>
    </location>
</feature>
<dbReference type="EMBL" id="QEAN01000001">
    <property type="protein sequence ID" value="TPX55036.1"/>
    <property type="molecule type" value="Genomic_DNA"/>
</dbReference>
<keyword evidence="4" id="KW-0143">Chaperone</keyword>
<dbReference type="GO" id="GO:0016020">
    <property type="term" value="C:membrane"/>
    <property type="evidence" value="ECO:0007669"/>
    <property type="project" value="UniProtKB-SubCell"/>
</dbReference>
<dbReference type="InterPro" id="IPR051434">
    <property type="entry name" value="DnaJ_C_subfamily_member5"/>
</dbReference>
<dbReference type="Proteomes" id="UP000320475">
    <property type="component" value="Unassembled WGS sequence"/>
</dbReference>
<dbReference type="Proteomes" id="UP000317494">
    <property type="component" value="Unassembled WGS sequence"/>
</dbReference>
<dbReference type="Gene3D" id="1.10.287.110">
    <property type="entry name" value="DnaJ domain"/>
    <property type="match status" value="1"/>
</dbReference>
<dbReference type="InterPro" id="IPR001623">
    <property type="entry name" value="DnaJ_domain"/>
</dbReference>
<comment type="caution">
    <text evidence="9">The sequence shown here is derived from an EMBL/GenBank/DDBJ whole genome shotgun (WGS) entry which is preliminary data.</text>
</comment>
<dbReference type="PROSITE" id="PS00636">
    <property type="entry name" value="DNAJ_1"/>
    <property type="match status" value="1"/>
</dbReference>
<keyword evidence="7" id="KW-1133">Transmembrane helix</keyword>
<organism evidence="9 12">
    <name type="scientific">Synchytrium endobioticum</name>
    <dbReference type="NCBI Taxonomy" id="286115"/>
    <lineage>
        <taxon>Eukaryota</taxon>
        <taxon>Fungi</taxon>
        <taxon>Fungi incertae sedis</taxon>
        <taxon>Chytridiomycota</taxon>
        <taxon>Chytridiomycota incertae sedis</taxon>
        <taxon>Chytridiomycetes</taxon>
        <taxon>Synchytriales</taxon>
        <taxon>Synchytriaceae</taxon>
        <taxon>Synchytrium</taxon>
    </lineage>
</organism>
<dbReference type="Pfam" id="PF10269">
    <property type="entry name" value="Tmemb_185A"/>
    <property type="match status" value="1"/>
</dbReference>
<feature type="transmembrane region" description="Helical" evidence="7">
    <location>
        <begin position="140"/>
        <end position="158"/>
    </location>
</feature>
<dbReference type="SMART" id="SM00271">
    <property type="entry name" value="DnaJ"/>
    <property type="match status" value="1"/>
</dbReference>
<name>A0A507DAL2_9FUNG</name>
<protein>
    <recommendedName>
        <fullName evidence="8">J domain-containing protein</fullName>
    </recommendedName>
</protein>
<feature type="transmembrane region" description="Helical" evidence="7">
    <location>
        <begin position="207"/>
        <end position="224"/>
    </location>
</feature>
<evidence type="ECO:0000259" key="8">
    <source>
        <dbReference type="PROSITE" id="PS50076"/>
    </source>
</evidence>
<feature type="transmembrane region" description="Helical" evidence="7">
    <location>
        <begin position="382"/>
        <end position="403"/>
    </location>
</feature>
<dbReference type="STRING" id="286115.A0A507DAL2"/>
<evidence type="ECO:0000256" key="1">
    <source>
        <dbReference type="ARBA" id="ARBA00004635"/>
    </source>
</evidence>
<dbReference type="InterPro" id="IPR018253">
    <property type="entry name" value="DnaJ_domain_CS"/>
</dbReference>
<dbReference type="PRINTS" id="PR00625">
    <property type="entry name" value="JDOMAIN"/>
</dbReference>
<evidence type="ECO:0000256" key="2">
    <source>
        <dbReference type="ARBA" id="ARBA00023136"/>
    </source>
</evidence>
<proteinExistence type="predicted"/>
<dbReference type="PROSITE" id="PS50076">
    <property type="entry name" value="DNAJ_2"/>
    <property type="match status" value="1"/>
</dbReference>
<dbReference type="OrthoDB" id="10250354at2759"/>
<dbReference type="EMBL" id="QEAM01000053">
    <property type="protein sequence ID" value="TPX48405.1"/>
    <property type="molecule type" value="Genomic_DNA"/>
</dbReference>
<dbReference type="VEuPathDB" id="FungiDB:SeMB42_g00018"/>
<gene>
    <name evidence="9" type="ORF">SeLEV6574_g02058</name>
    <name evidence="10" type="ORF">SeMB42_g00018</name>
</gene>
<feature type="compositionally biased region" description="Basic and acidic residues" evidence="6">
    <location>
        <begin position="171"/>
        <end position="187"/>
    </location>
</feature>
<dbReference type="AlphaFoldDB" id="A0A507DAL2"/>
<accession>A0A507DAL2</accession>
<feature type="transmembrane region" description="Helical" evidence="7">
    <location>
        <begin position="105"/>
        <end position="128"/>
    </location>
</feature>
<feature type="region of interest" description="Disordered" evidence="6">
    <location>
        <begin position="164"/>
        <end position="187"/>
    </location>
</feature>
<keyword evidence="5" id="KW-0449">Lipoprotein</keyword>
<feature type="compositionally biased region" description="Polar residues" evidence="6">
    <location>
        <begin position="491"/>
        <end position="503"/>
    </location>
</feature>
<evidence type="ECO:0000313" key="10">
    <source>
        <dbReference type="EMBL" id="TPX55036.1"/>
    </source>
</evidence>
<dbReference type="PANTHER" id="PTHR44027:SF7">
    <property type="entry name" value="DNAJ HOMOLOG SUBFAMILY C MEMBER 5 HOMOLOG"/>
    <property type="match status" value="1"/>
</dbReference>
<dbReference type="SUPFAM" id="SSF46565">
    <property type="entry name" value="Chaperone J-domain"/>
    <property type="match status" value="1"/>
</dbReference>
<evidence type="ECO:0000256" key="3">
    <source>
        <dbReference type="ARBA" id="ARBA00023139"/>
    </source>
</evidence>
<keyword evidence="2 7" id="KW-0472">Membrane</keyword>
<dbReference type="InterPro" id="IPR036869">
    <property type="entry name" value="J_dom_sf"/>
</dbReference>
<feature type="transmembrane region" description="Helical" evidence="7">
    <location>
        <begin position="230"/>
        <end position="252"/>
    </location>
</feature>
<feature type="domain" description="J" evidence="8">
    <location>
        <begin position="20"/>
        <end position="82"/>
    </location>
</feature>
<evidence type="ECO:0000313" key="9">
    <source>
        <dbReference type="EMBL" id="TPX48405.1"/>
    </source>
</evidence>
<dbReference type="PANTHER" id="PTHR44027">
    <property type="entry name" value="DNAJ HOMOLOG SUBFAMILY C MEMBER 5 HOMOLOG"/>
    <property type="match status" value="1"/>
</dbReference>
<dbReference type="GO" id="GO:0005737">
    <property type="term" value="C:cytoplasm"/>
    <property type="evidence" value="ECO:0007669"/>
    <property type="project" value="UniProtKB-ARBA"/>
</dbReference>
<keyword evidence="11" id="KW-1185">Reference proteome</keyword>
<evidence type="ECO:0000256" key="4">
    <source>
        <dbReference type="ARBA" id="ARBA00023186"/>
    </source>
</evidence>
<dbReference type="CDD" id="cd06257">
    <property type="entry name" value="DnaJ"/>
    <property type="match status" value="1"/>
</dbReference>
<feature type="region of interest" description="Disordered" evidence="6">
    <location>
        <begin position="490"/>
        <end position="509"/>
    </location>
</feature>
<evidence type="ECO:0000256" key="6">
    <source>
        <dbReference type="SAM" id="MobiDB-lite"/>
    </source>
</evidence>
<keyword evidence="7" id="KW-0812">Transmembrane</keyword>
<dbReference type="InterPro" id="IPR019396">
    <property type="entry name" value="TM_Fragile-X-F-assoc"/>
</dbReference>
<sequence length="509" mass="57037">MASSSSADSLNQPSAAGAMDYYTLLGVERSCNQDEIKRGYRKMALRYHPDKTGSDPERFQRIVKAYEILSDEKKRQIYDKYGEQGIHMLDQFGEMAPFLDPDMIIAINGFFGLGTFVLVLLIIFPALISIRADNRNTWSYTALFTPLFFIDVAVIFCLNSFSGSDDEPEGTDDHESDREGRAGEECRTRKAKTGVNRQKALYRAFKVTYWLLFTLFHILIAVRLDNYITVSWAIIFAPWLVMEMFHFSIGVLQVREKFIIGVLEPLSNGTTPETDDEGAMTSRPLSIGERIGEILECFWPWALRIAQAVLLIIQFDSVSATPPSPAMDWRTVFIPTYLCAFFMVGSIVYDTLTGPPPMMPNGTPAPTGAASKQKAMAIAAKMVFFSVFAILFYTFIGLLIQRLRNPDPYPSTPVIFIPFFIVLSFLFCCTCCCLPMIVRSMTSAVEEEIAQRNQSNAMGNIVPADHRIADTAANSRARNSDVTINEGRQVRASQASSRNQPITTPLIYV</sequence>
<evidence type="ECO:0000313" key="11">
    <source>
        <dbReference type="Proteomes" id="UP000317494"/>
    </source>
</evidence>
<reference evidence="11 12" key="1">
    <citation type="journal article" date="2019" name="Sci. Rep.">
        <title>Comparative genomics of chytrid fungi reveal insights into the obligate biotrophic and pathogenic lifestyle of Synchytrium endobioticum.</title>
        <authorList>
            <person name="van de Vossenberg B.T.L.H."/>
            <person name="Warris S."/>
            <person name="Nguyen H.D.T."/>
            <person name="van Gent-Pelzer M.P.E."/>
            <person name="Joly D.L."/>
            <person name="van de Geest H.C."/>
            <person name="Bonants P.J.M."/>
            <person name="Smith D.S."/>
            <person name="Levesque C.A."/>
            <person name="van der Lee T.A.J."/>
        </authorList>
    </citation>
    <scope>NUCLEOTIDE SEQUENCE [LARGE SCALE GENOMIC DNA]</scope>
    <source>
        <strain evidence="9 12">LEV6574</strain>
        <strain evidence="10 11">MB42</strain>
    </source>
</reference>
<keyword evidence="3" id="KW-0564">Palmitate</keyword>
<dbReference type="Pfam" id="PF00226">
    <property type="entry name" value="DnaJ"/>
    <property type="match status" value="1"/>
</dbReference>